<keyword evidence="2 4" id="KW-1133">Transmembrane helix</keyword>
<evidence type="ECO:0000313" key="7">
    <source>
        <dbReference type="Proteomes" id="UP001391051"/>
    </source>
</evidence>
<keyword evidence="4" id="KW-0187">Copper transport</keyword>
<keyword evidence="1 4" id="KW-0812">Transmembrane</keyword>
<keyword evidence="4" id="KW-0406">Ion transport</keyword>
<dbReference type="PANTHER" id="PTHR12483:SF120">
    <property type="entry name" value="HIGH-AFFINITY COPPER TRANSPORTER CTRA2"/>
    <property type="match status" value="1"/>
</dbReference>
<dbReference type="EMBL" id="JAQQWE010000005">
    <property type="protein sequence ID" value="KAK7952333.1"/>
    <property type="molecule type" value="Genomic_DNA"/>
</dbReference>
<gene>
    <name evidence="6" type="ORF">PG986_008061</name>
</gene>
<evidence type="ECO:0000256" key="3">
    <source>
        <dbReference type="ARBA" id="ARBA00023136"/>
    </source>
</evidence>
<dbReference type="GeneID" id="92077345"/>
<evidence type="ECO:0000256" key="1">
    <source>
        <dbReference type="ARBA" id="ARBA00022692"/>
    </source>
</evidence>
<feature type="region of interest" description="Disordered" evidence="5">
    <location>
        <begin position="1"/>
        <end position="30"/>
    </location>
</feature>
<evidence type="ECO:0000256" key="5">
    <source>
        <dbReference type="SAM" id="MobiDB-lite"/>
    </source>
</evidence>
<dbReference type="RefSeq" id="XP_066700395.1">
    <property type="nucleotide sequence ID" value="XM_066844283.1"/>
</dbReference>
<comment type="caution">
    <text evidence="6">The sequence shown here is derived from an EMBL/GenBank/DDBJ whole genome shotgun (WGS) entry which is preliminary data.</text>
</comment>
<comment type="similarity">
    <text evidence="4">Belongs to the copper transporter (Ctr) (TC 1.A.56) family. SLC31A subfamily.</text>
</comment>
<organism evidence="6 7">
    <name type="scientific">Apiospora aurea</name>
    <dbReference type="NCBI Taxonomy" id="335848"/>
    <lineage>
        <taxon>Eukaryota</taxon>
        <taxon>Fungi</taxon>
        <taxon>Dikarya</taxon>
        <taxon>Ascomycota</taxon>
        <taxon>Pezizomycotina</taxon>
        <taxon>Sordariomycetes</taxon>
        <taxon>Xylariomycetidae</taxon>
        <taxon>Amphisphaeriales</taxon>
        <taxon>Apiosporaceae</taxon>
        <taxon>Apiospora</taxon>
    </lineage>
</organism>
<comment type="subcellular location">
    <subcellularLocation>
        <location evidence="4">Membrane</location>
        <topology evidence="4">Multi-pass membrane protein</topology>
    </subcellularLocation>
</comment>
<dbReference type="InterPro" id="IPR007274">
    <property type="entry name" value="Cop_transporter"/>
</dbReference>
<sequence length="223" mass="24288">MAPHGDMADMDMSGGMDMSGMSGSSSSSSSGGMMMMMMSVFQTSQKTPLYSMAWTPQSVGGYAATCIFLIVLGTLLRGLLALKSIQESRWLDKEFKRRYVAVQGKQPMAERVSADSLAKKMTLSENGVEEDVMVVKKVQTHARPWRLSVDPVRAVIDTVIAGVGYLLYASLSLSPRHITPELTLLFYSMLAVMTMNVGYFLSVLGGVFVGSLLVGRYTITSEH</sequence>
<reference evidence="6 7" key="1">
    <citation type="submission" date="2023-01" db="EMBL/GenBank/DDBJ databases">
        <title>Analysis of 21 Apiospora genomes using comparative genomics revels a genus with tremendous synthesis potential of carbohydrate active enzymes and secondary metabolites.</title>
        <authorList>
            <person name="Sorensen T."/>
        </authorList>
    </citation>
    <scope>NUCLEOTIDE SEQUENCE [LARGE SCALE GENOMIC DNA]</scope>
    <source>
        <strain evidence="6 7">CBS 24483</strain>
    </source>
</reference>
<dbReference type="Pfam" id="PF04145">
    <property type="entry name" value="Ctr"/>
    <property type="match status" value="2"/>
</dbReference>
<keyword evidence="3 4" id="KW-0472">Membrane</keyword>
<dbReference type="Proteomes" id="UP001391051">
    <property type="component" value="Unassembled WGS sequence"/>
</dbReference>
<keyword evidence="4" id="KW-0813">Transport</keyword>
<feature type="transmembrane region" description="Helical" evidence="4">
    <location>
        <begin position="61"/>
        <end position="80"/>
    </location>
</feature>
<name>A0ABR1QEC2_9PEZI</name>
<proteinExistence type="inferred from homology"/>
<feature type="transmembrane region" description="Helical" evidence="4">
    <location>
        <begin position="185"/>
        <end position="214"/>
    </location>
</feature>
<dbReference type="PANTHER" id="PTHR12483">
    <property type="entry name" value="SOLUTE CARRIER FAMILY 31 COPPER TRANSPORTERS"/>
    <property type="match status" value="1"/>
</dbReference>
<evidence type="ECO:0000256" key="4">
    <source>
        <dbReference type="RuleBase" id="RU367022"/>
    </source>
</evidence>
<evidence type="ECO:0000313" key="6">
    <source>
        <dbReference type="EMBL" id="KAK7952333.1"/>
    </source>
</evidence>
<keyword evidence="7" id="KW-1185">Reference proteome</keyword>
<protein>
    <recommendedName>
        <fullName evidence="4">Copper transport protein</fullName>
    </recommendedName>
</protein>
<feature type="compositionally biased region" description="Low complexity" evidence="5">
    <location>
        <begin position="10"/>
        <end position="30"/>
    </location>
</feature>
<evidence type="ECO:0000256" key="2">
    <source>
        <dbReference type="ARBA" id="ARBA00022989"/>
    </source>
</evidence>
<accession>A0ABR1QEC2</accession>
<keyword evidence="4" id="KW-0186">Copper</keyword>